<evidence type="ECO:0000256" key="1">
    <source>
        <dbReference type="SAM" id="Coils"/>
    </source>
</evidence>
<evidence type="ECO:0000313" key="2">
    <source>
        <dbReference type="EMBL" id="MFD1684956.1"/>
    </source>
</evidence>
<organism evidence="2 3">
    <name type="scientific">Halobellus litoreus</name>
    <dbReference type="NCBI Taxonomy" id="755310"/>
    <lineage>
        <taxon>Archaea</taxon>
        <taxon>Methanobacteriati</taxon>
        <taxon>Methanobacteriota</taxon>
        <taxon>Stenosarchaea group</taxon>
        <taxon>Halobacteria</taxon>
        <taxon>Halobacteriales</taxon>
        <taxon>Haloferacaceae</taxon>
        <taxon>Halobellus</taxon>
    </lineage>
</organism>
<gene>
    <name evidence="2" type="ORF">ACFSAS_04955</name>
</gene>
<dbReference type="Proteomes" id="UP001597092">
    <property type="component" value="Unassembled WGS sequence"/>
</dbReference>
<dbReference type="SUPFAM" id="SSF57997">
    <property type="entry name" value="Tropomyosin"/>
    <property type="match status" value="1"/>
</dbReference>
<dbReference type="EMBL" id="JBHUDP010000001">
    <property type="protein sequence ID" value="MFD1684956.1"/>
    <property type="molecule type" value="Genomic_DNA"/>
</dbReference>
<evidence type="ECO:0000313" key="3">
    <source>
        <dbReference type="Proteomes" id="UP001597092"/>
    </source>
</evidence>
<comment type="caution">
    <text evidence="2">The sequence shown here is derived from an EMBL/GenBank/DDBJ whole genome shotgun (WGS) entry which is preliminary data.</text>
</comment>
<keyword evidence="1" id="KW-0175">Coiled coil</keyword>
<feature type="coiled-coil region" evidence="1">
    <location>
        <begin position="34"/>
        <end position="96"/>
    </location>
</feature>
<accession>A0ABD6DUT0</accession>
<protein>
    <submittedName>
        <fullName evidence="2">Uncharacterized protein</fullName>
    </submittedName>
</protein>
<proteinExistence type="predicted"/>
<dbReference type="AlphaFoldDB" id="A0ABD6DUT0"/>
<sequence>MTYVGRRLNLVLVVALVVLAVGTVGATVLFQSSVSEVQAQNEQLRAQNEQLRENLRTARARIDSLEARVSSLEEELAATNETLSEVRSERDGYREDLAAVCEQVRRENDSVPEECDDV</sequence>
<keyword evidence="3" id="KW-1185">Reference proteome</keyword>
<reference evidence="2 3" key="1">
    <citation type="journal article" date="2019" name="Int. J. Syst. Evol. Microbiol.">
        <title>The Global Catalogue of Microorganisms (GCM) 10K type strain sequencing project: providing services to taxonomists for standard genome sequencing and annotation.</title>
        <authorList>
            <consortium name="The Broad Institute Genomics Platform"/>
            <consortium name="The Broad Institute Genome Sequencing Center for Infectious Disease"/>
            <person name="Wu L."/>
            <person name="Ma J."/>
        </authorList>
    </citation>
    <scope>NUCLEOTIDE SEQUENCE [LARGE SCALE GENOMIC DNA]</scope>
    <source>
        <strain evidence="2 3">CGMCC 1.10387</strain>
    </source>
</reference>
<dbReference type="RefSeq" id="WP_256307568.1">
    <property type="nucleotide sequence ID" value="NZ_JANHAW010000002.1"/>
</dbReference>
<dbReference type="Gene3D" id="1.10.287.1490">
    <property type="match status" value="1"/>
</dbReference>
<name>A0ABD6DUT0_9EURY</name>